<gene>
    <name evidence="1" type="ORF">DYE48_17510</name>
</gene>
<evidence type="ECO:0000313" key="2">
    <source>
        <dbReference type="Proteomes" id="UP000256305"/>
    </source>
</evidence>
<proteinExistence type="predicted"/>
<sequence length="143" mass="17152">MGFLEEKRFDDALFQFLRVFISETSGVLYGNRVSLVRNLLIKGFPSYKYVQRLVLRLDMGEEEFRDMFVYSWGKTRGELPNHYLRANKCYQCFFLASQKKEDDLEALYNNAYQRLQEEYDDETLCEVHRIYPPYDHAERFGPT</sequence>
<dbReference type="Proteomes" id="UP000256305">
    <property type="component" value="Unassembled WGS sequence"/>
</dbReference>
<name>A0A3E0J214_9BACI</name>
<dbReference type="EMBL" id="QUAE01000021">
    <property type="protein sequence ID" value="REJ06930.1"/>
    <property type="molecule type" value="Genomic_DNA"/>
</dbReference>
<organism evidence="1 2">
    <name type="scientific">Halobacillus trueperi</name>
    <dbReference type="NCBI Taxonomy" id="156205"/>
    <lineage>
        <taxon>Bacteria</taxon>
        <taxon>Bacillati</taxon>
        <taxon>Bacillota</taxon>
        <taxon>Bacilli</taxon>
        <taxon>Bacillales</taxon>
        <taxon>Bacillaceae</taxon>
        <taxon>Halobacillus</taxon>
    </lineage>
</organism>
<keyword evidence="2" id="KW-1185">Reference proteome</keyword>
<dbReference type="AlphaFoldDB" id="A0A3E0J214"/>
<protein>
    <submittedName>
        <fullName evidence="1">Uncharacterized protein</fullName>
    </submittedName>
</protein>
<comment type="caution">
    <text evidence="1">The sequence shown here is derived from an EMBL/GenBank/DDBJ whole genome shotgun (WGS) entry which is preliminary data.</text>
</comment>
<accession>A0A3E0J214</accession>
<reference evidence="1 2" key="1">
    <citation type="submission" date="2018-08" db="EMBL/GenBank/DDBJ databases">
        <title>Genome sequence of Halobacillus trueperi KCTC 3686.</title>
        <authorList>
            <person name="Cho K.H."/>
            <person name="Kwak M.-J."/>
            <person name="Kim B.-Y."/>
            <person name="Chun J."/>
        </authorList>
    </citation>
    <scope>NUCLEOTIDE SEQUENCE [LARGE SCALE GENOMIC DNA]</scope>
    <source>
        <strain evidence="1 2">KCTC 3686</strain>
    </source>
</reference>
<evidence type="ECO:0000313" key="1">
    <source>
        <dbReference type="EMBL" id="REJ06930.1"/>
    </source>
</evidence>